<dbReference type="EC" id="2.7.7.-" evidence="8"/>
<comment type="similarity">
    <text evidence="1 8">Belongs to the SELO family.</text>
</comment>
<feature type="binding site" evidence="8">
    <location>
        <position position="250"/>
    </location>
    <ligand>
        <name>Mg(2+)</name>
        <dbReference type="ChEBI" id="CHEBI:18420"/>
    </ligand>
</feature>
<keyword evidence="5 8" id="KW-0547">Nucleotide-binding</keyword>
<dbReference type="RefSeq" id="WP_006214273.1">
    <property type="nucleotide sequence ID" value="NZ_ANHZ02000007.1"/>
</dbReference>
<dbReference type="GO" id="GO:0070733">
    <property type="term" value="F:AMPylase activity"/>
    <property type="evidence" value="ECO:0007669"/>
    <property type="project" value="UniProtKB-EC"/>
</dbReference>
<dbReference type="STRING" id="71999.KPaMU14_12165"/>
<dbReference type="PANTHER" id="PTHR32057">
    <property type="entry name" value="PROTEIN ADENYLYLTRANSFERASE SELO, MITOCHONDRIAL"/>
    <property type="match status" value="1"/>
</dbReference>
<dbReference type="GO" id="GO:0005524">
    <property type="term" value="F:ATP binding"/>
    <property type="evidence" value="ECO:0007669"/>
    <property type="project" value="UniProtKB-UniRule"/>
</dbReference>
<reference evidence="10 11" key="1">
    <citation type="journal article" date="2014" name="Genome Announc.">
        <title>Draft Genome Sequence of Kocuria palustris PEL.</title>
        <authorList>
            <person name="Sharma G."/>
            <person name="Khatri I."/>
            <person name="Subramanian S."/>
        </authorList>
    </citation>
    <scope>NUCLEOTIDE SEQUENCE [LARGE SCALE GENOMIC DNA]</scope>
    <source>
        <strain evidence="10 11">PEL</strain>
    </source>
</reference>
<feature type="binding site" evidence="8">
    <location>
        <position position="259"/>
    </location>
    <ligand>
        <name>ATP</name>
        <dbReference type="ChEBI" id="CHEBI:30616"/>
    </ligand>
</feature>
<dbReference type="NCBIfam" id="NF000658">
    <property type="entry name" value="PRK00029.1"/>
    <property type="match status" value="1"/>
</dbReference>
<evidence type="ECO:0000256" key="3">
    <source>
        <dbReference type="ARBA" id="ARBA00022695"/>
    </source>
</evidence>
<feature type="binding site" evidence="8">
    <location>
        <position position="120"/>
    </location>
    <ligand>
        <name>ATP</name>
        <dbReference type="ChEBI" id="CHEBI:30616"/>
    </ligand>
</feature>
<dbReference type="AlphaFoldDB" id="M2YE60"/>
<keyword evidence="8" id="KW-0464">Manganese</keyword>
<keyword evidence="7 8" id="KW-0460">Magnesium</keyword>
<evidence type="ECO:0000256" key="2">
    <source>
        <dbReference type="ARBA" id="ARBA00022679"/>
    </source>
</evidence>
<dbReference type="HAMAP" id="MF_00692">
    <property type="entry name" value="SelO"/>
    <property type="match status" value="1"/>
</dbReference>
<feature type="binding site" evidence="8">
    <location>
        <position position="180"/>
    </location>
    <ligand>
        <name>ATP</name>
        <dbReference type="ChEBI" id="CHEBI:30616"/>
    </ligand>
</feature>
<feature type="binding site" evidence="8">
    <location>
        <position position="88"/>
    </location>
    <ligand>
        <name>ATP</name>
        <dbReference type="ChEBI" id="CHEBI:30616"/>
    </ligand>
</feature>
<evidence type="ECO:0000256" key="9">
    <source>
        <dbReference type="SAM" id="MobiDB-lite"/>
    </source>
</evidence>
<comment type="caution">
    <text evidence="10">The sequence shown here is derived from an EMBL/GenBank/DDBJ whole genome shotgun (WGS) entry which is preliminary data.</text>
</comment>
<keyword evidence="3 8" id="KW-0548">Nucleotidyltransferase</keyword>
<feature type="region of interest" description="Disordered" evidence="9">
    <location>
        <begin position="103"/>
        <end position="124"/>
    </location>
</feature>
<sequence>MVASPSFEHTYAAALPDLSREWSAAPVRDPRAVVVNDELARELGLDPDWLRSPEGLALLSGDTAETTYAQAYSGHQFGQFNPVLGDGRALLLGELVDSDGRRRDLHLKGSGRTPFSRGGDGKAPLGPMLREHLMGEAMHALGIPTTRGLAVVSTGERIQRNGPDPEPGAILTRVAASHLRVGTFEFAATQRSLETRRELADYAIQRHWPEAASSENPPLELLRSVVHAQARLIAQWMLVGFVHGVMNTDNMTISGETIDYGPCAFVDQFSLGAVFSSIDHGARYAYGRQAEIGLWNLSRFAESLVDLVGPDDSDAGVEAVTEVLHEYAPAFREALSRGMGRKIGLDVDGLPDEERDAALSALDAFVERTFGLLQENRQDFTAFFRALAFGAAESLFDDAAAFRAWDSERRDLLTRFGDPSAEQQRDLMASVNPVYIPRNHHLQHALDRAEAGDLTAYERLLAAVRSPFQEHVDFAGLESSGTAPGARPFTTYCGT</sequence>
<feature type="binding site" evidence="8">
    <location>
        <position position="173"/>
    </location>
    <ligand>
        <name>ATP</name>
        <dbReference type="ChEBI" id="CHEBI:30616"/>
    </ligand>
</feature>
<evidence type="ECO:0000256" key="8">
    <source>
        <dbReference type="HAMAP-Rule" id="MF_00692"/>
    </source>
</evidence>
<comment type="catalytic activity">
    <reaction evidence="8">
        <text>L-threonyl-[protein] + ATP = 3-O-(5'-adenylyl)-L-threonyl-[protein] + diphosphate</text>
        <dbReference type="Rhea" id="RHEA:54292"/>
        <dbReference type="Rhea" id="RHEA-COMP:11060"/>
        <dbReference type="Rhea" id="RHEA-COMP:13847"/>
        <dbReference type="ChEBI" id="CHEBI:30013"/>
        <dbReference type="ChEBI" id="CHEBI:30616"/>
        <dbReference type="ChEBI" id="CHEBI:33019"/>
        <dbReference type="ChEBI" id="CHEBI:138113"/>
        <dbReference type="EC" id="2.7.7.108"/>
    </reaction>
</comment>
<accession>M2YE60</accession>
<dbReference type="EC" id="2.7.7.108" evidence="8"/>
<feature type="binding site" evidence="8">
    <location>
        <position position="121"/>
    </location>
    <ligand>
        <name>ATP</name>
        <dbReference type="ChEBI" id="CHEBI:30616"/>
    </ligand>
</feature>
<feature type="binding site" evidence="8">
    <location>
        <position position="87"/>
    </location>
    <ligand>
        <name>ATP</name>
        <dbReference type="ChEBI" id="CHEBI:30616"/>
    </ligand>
</feature>
<evidence type="ECO:0000256" key="1">
    <source>
        <dbReference type="ARBA" id="ARBA00009747"/>
    </source>
</evidence>
<keyword evidence="4 8" id="KW-0479">Metal-binding</keyword>
<feature type="binding site" evidence="8">
    <location>
        <position position="259"/>
    </location>
    <ligand>
        <name>Mg(2+)</name>
        <dbReference type="ChEBI" id="CHEBI:18420"/>
    </ligand>
</feature>
<feature type="binding site" evidence="8">
    <location>
        <position position="85"/>
    </location>
    <ligand>
        <name>ATP</name>
        <dbReference type="ChEBI" id="CHEBI:30616"/>
    </ligand>
</feature>
<evidence type="ECO:0000256" key="7">
    <source>
        <dbReference type="ARBA" id="ARBA00022842"/>
    </source>
</evidence>
<keyword evidence="6 8" id="KW-0067">ATP-binding</keyword>
<evidence type="ECO:0000256" key="6">
    <source>
        <dbReference type="ARBA" id="ARBA00022840"/>
    </source>
</evidence>
<comment type="catalytic activity">
    <reaction evidence="8">
        <text>L-histidyl-[protein] + UTP = N(tele)-(5'-uridylyl)-L-histidyl-[protein] + diphosphate</text>
        <dbReference type="Rhea" id="RHEA:83891"/>
        <dbReference type="Rhea" id="RHEA-COMP:9745"/>
        <dbReference type="Rhea" id="RHEA-COMP:20239"/>
        <dbReference type="ChEBI" id="CHEBI:29979"/>
        <dbReference type="ChEBI" id="CHEBI:33019"/>
        <dbReference type="ChEBI" id="CHEBI:46398"/>
        <dbReference type="ChEBI" id="CHEBI:233474"/>
    </reaction>
</comment>
<dbReference type="PANTHER" id="PTHR32057:SF14">
    <property type="entry name" value="PROTEIN ADENYLYLTRANSFERASE SELO, MITOCHONDRIAL"/>
    <property type="match status" value="1"/>
</dbReference>
<comment type="catalytic activity">
    <reaction evidence="8">
        <text>L-seryl-[protein] + UTP = O-(5'-uridylyl)-L-seryl-[protein] + diphosphate</text>
        <dbReference type="Rhea" id="RHEA:64604"/>
        <dbReference type="Rhea" id="RHEA-COMP:9863"/>
        <dbReference type="Rhea" id="RHEA-COMP:16635"/>
        <dbReference type="ChEBI" id="CHEBI:29999"/>
        <dbReference type="ChEBI" id="CHEBI:33019"/>
        <dbReference type="ChEBI" id="CHEBI:46398"/>
        <dbReference type="ChEBI" id="CHEBI:156051"/>
    </reaction>
</comment>
<keyword evidence="2 8" id="KW-0808">Transferase</keyword>
<protein>
    <recommendedName>
        <fullName evidence="8">Protein nucleotidyltransferase YdiU</fullName>
        <ecNumber evidence="8">2.7.7.-</ecNumber>
    </recommendedName>
    <alternativeName>
        <fullName evidence="8">Protein adenylyltransferase YdiU</fullName>
        <ecNumber evidence="8">2.7.7.108</ecNumber>
    </alternativeName>
    <alternativeName>
        <fullName evidence="8">Protein uridylyltransferase YdiU</fullName>
        <ecNumber evidence="8">2.7.7.-</ecNumber>
    </alternativeName>
</protein>
<proteinExistence type="inferred from homology"/>
<evidence type="ECO:0000256" key="5">
    <source>
        <dbReference type="ARBA" id="ARBA00022741"/>
    </source>
</evidence>
<name>M2YE60_9MICC</name>
<comment type="catalytic activity">
    <reaction evidence="8">
        <text>L-tyrosyl-[protein] + UTP = O-(5'-uridylyl)-L-tyrosyl-[protein] + diphosphate</text>
        <dbReference type="Rhea" id="RHEA:83887"/>
        <dbReference type="Rhea" id="RHEA-COMP:10136"/>
        <dbReference type="Rhea" id="RHEA-COMP:20238"/>
        <dbReference type="ChEBI" id="CHEBI:33019"/>
        <dbReference type="ChEBI" id="CHEBI:46398"/>
        <dbReference type="ChEBI" id="CHEBI:46858"/>
        <dbReference type="ChEBI" id="CHEBI:90602"/>
    </reaction>
</comment>
<dbReference type="EMBL" id="ANHZ02000007">
    <property type="protein sequence ID" value="EME36884.1"/>
    <property type="molecule type" value="Genomic_DNA"/>
</dbReference>
<dbReference type="Pfam" id="PF02696">
    <property type="entry name" value="SelO"/>
    <property type="match status" value="1"/>
</dbReference>
<organism evidence="10 11">
    <name type="scientific">Kocuria palustris PEL</name>
    <dbReference type="NCBI Taxonomy" id="1236550"/>
    <lineage>
        <taxon>Bacteria</taxon>
        <taxon>Bacillati</taxon>
        <taxon>Actinomycetota</taxon>
        <taxon>Actinomycetes</taxon>
        <taxon>Micrococcales</taxon>
        <taxon>Micrococcaceae</taxon>
        <taxon>Kocuria</taxon>
    </lineage>
</organism>
<dbReference type="GO" id="GO:0030145">
    <property type="term" value="F:manganese ion binding"/>
    <property type="evidence" value="ECO:0007669"/>
    <property type="project" value="UniProtKB-UniRule"/>
</dbReference>
<comment type="catalytic activity">
    <reaction evidence="8">
        <text>L-tyrosyl-[protein] + ATP = O-(5'-adenylyl)-L-tyrosyl-[protein] + diphosphate</text>
        <dbReference type="Rhea" id="RHEA:54288"/>
        <dbReference type="Rhea" id="RHEA-COMP:10136"/>
        <dbReference type="Rhea" id="RHEA-COMP:13846"/>
        <dbReference type="ChEBI" id="CHEBI:30616"/>
        <dbReference type="ChEBI" id="CHEBI:33019"/>
        <dbReference type="ChEBI" id="CHEBI:46858"/>
        <dbReference type="ChEBI" id="CHEBI:83624"/>
        <dbReference type="EC" id="2.7.7.108"/>
    </reaction>
</comment>
<dbReference type="InterPro" id="IPR003846">
    <property type="entry name" value="SelO"/>
</dbReference>
<feature type="binding site" evidence="8">
    <location>
        <position position="108"/>
    </location>
    <ligand>
        <name>ATP</name>
        <dbReference type="ChEBI" id="CHEBI:30616"/>
    </ligand>
</feature>
<comment type="cofactor">
    <cofactor evidence="8">
        <name>Mg(2+)</name>
        <dbReference type="ChEBI" id="CHEBI:18420"/>
    </cofactor>
    <cofactor evidence="8">
        <name>Mn(2+)</name>
        <dbReference type="ChEBI" id="CHEBI:29035"/>
    </cofactor>
</comment>
<keyword evidence="11" id="KW-1185">Reference proteome</keyword>
<comment type="catalytic activity">
    <reaction evidence="8">
        <text>L-seryl-[protein] + ATP = 3-O-(5'-adenylyl)-L-seryl-[protein] + diphosphate</text>
        <dbReference type="Rhea" id="RHEA:58120"/>
        <dbReference type="Rhea" id="RHEA-COMP:9863"/>
        <dbReference type="Rhea" id="RHEA-COMP:15073"/>
        <dbReference type="ChEBI" id="CHEBI:29999"/>
        <dbReference type="ChEBI" id="CHEBI:30616"/>
        <dbReference type="ChEBI" id="CHEBI:33019"/>
        <dbReference type="ChEBI" id="CHEBI:142516"/>
        <dbReference type="EC" id="2.7.7.108"/>
    </reaction>
</comment>
<feature type="active site" description="Proton acceptor" evidence="8">
    <location>
        <position position="249"/>
    </location>
</feature>
<dbReference type="GO" id="GO:0000287">
    <property type="term" value="F:magnesium ion binding"/>
    <property type="evidence" value="ECO:0007669"/>
    <property type="project" value="UniProtKB-UniRule"/>
</dbReference>
<evidence type="ECO:0000313" key="11">
    <source>
        <dbReference type="Proteomes" id="UP000009877"/>
    </source>
</evidence>
<comment type="function">
    <text evidence="8">Nucleotidyltransferase involved in the post-translational modification of proteins. It can catalyze the addition of adenosine monophosphate (AMP) or uridine monophosphate (UMP) to a protein, resulting in modifications known as AMPylation and UMPylation.</text>
</comment>
<evidence type="ECO:0000256" key="4">
    <source>
        <dbReference type="ARBA" id="ARBA00022723"/>
    </source>
</evidence>
<evidence type="ECO:0000313" key="10">
    <source>
        <dbReference type="EMBL" id="EME36884.1"/>
    </source>
</evidence>
<dbReference type="Proteomes" id="UP000009877">
    <property type="component" value="Unassembled WGS sequence"/>
</dbReference>
<gene>
    <name evidence="8" type="primary">ydiU</name>
    <name evidence="8" type="synonym">selO</name>
    <name evidence="10" type="ORF">C884_02244</name>
</gene>